<reference evidence="3" key="1">
    <citation type="submission" date="2007-03" db="EMBL/GenBank/DDBJ databases">
        <title>Complete sequence of chromosome 1 of Burkholderia vietnamiensis G4.</title>
        <authorList>
            <consortium name="US DOE Joint Genome Institute"/>
            <person name="Copeland A."/>
            <person name="Lucas S."/>
            <person name="Lapidus A."/>
            <person name="Barry K."/>
            <person name="Detter J.C."/>
            <person name="Glavina del Rio T."/>
            <person name="Hammon N."/>
            <person name="Israni S."/>
            <person name="Dalin E."/>
            <person name="Tice H."/>
            <person name="Pitluck S."/>
            <person name="Chain P."/>
            <person name="Malfatti S."/>
            <person name="Shin M."/>
            <person name="Vergez L."/>
            <person name="Schmutz J."/>
            <person name="Larimer F."/>
            <person name="Land M."/>
            <person name="Hauser L."/>
            <person name="Kyrpides N."/>
            <person name="Tiedje J."/>
            <person name="Richardson P."/>
        </authorList>
    </citation>
    <scope>NUCLEOTIDE SEQUENCE [LARGE SCALE GENOMIC DNA]</scope>
    <source>
        <strain evidence="3">G4 / LMG 22486</strain>
    </source>
</reference>
<protein>
    <submittedName>
        <fullName evidence="2">Uncharacterized protein</fullName>
    </submittedName>
</protein>
<dbReference type="HOGENOM" id="CLU_1248725_0_0_4"/>
<feature type="region of interest" description="Disordered" evidence="1">
    <location>
        <begin position="1"/>
        <end position="25"/>
    </location>
</feature>
<dbReference type="AlphaFoldDB" id="A4JFE4"/>
<feature type="compositionally biased region" description="Polar residues" evidence="1">
    <location>
        <begin position="1"/>
        <end position="16"/>
    </location>
</feature>
<organism evidence="2 3">
    <name type="scientific">Burkholderia vietnamiensis (strain G4 / LMG 22486)</name>
    <name type="common">Burkholderia cepacia (strain R1808)</name>
    <dbReference type="NCBI Taxonomy" id="269482"/>
    <lineage>
        <taxon>Bacteria</taxon>
        <taxon>Pseudomonadati</taxon>
        <taxon>Pseudomonadota</taxon>
        <taxon>Betaproteobacteria</taxon>
        <taxon>Burkholderiales</taxon>
        <taxon>Burkholderiaceae</taxon>
        <taxon>Burkholderia</taxon>
        <taxon>Burkholderia cepacia complex</taxon>
    </lineage>
</organism>
<proteinExistence type="predicted"/>
<evidence type="ECO:0000256" key="1">
    <source>
        <dbReference type="SAM" id="MobiDB-lite"/>
    </source>
</evidence>
<gene>
    <name evidence="2" type="ordered locus">Bcep1808_1994</name>
</gene>
<sequence length="221" mass="24428">MPSESNSPAFSQSSTAVARHDAPFDPAQAVRREIARDWGGRVELAYVDPRTGFCVRPPDGVAPDTPGHEQCWLYVGRPKSGNHLVAPTTPCETPEAAWDSLVENMAISKPGRLAAPPIRYFHDKRPTSSGCVVREERLEAREIEGGIQVLLVVSMERPGEPARDIAQNRIRDETGRAPKVFADIDHANAFMTKFRRDFLDAGADDREAALEAQRDDARLSR</sequence>
<name>A4JFE4_BURVG</name>
<accession>A4JFE4</accession>
<evidence type="ECO:0000313" key="3">
    <source>
        <dbReference type="Proteomes" id="UP000002287"/>
    </source>
</evidence>
<dbReference type="EMBL" id="CP000614">
    <property type="protein sequence ID" value="ABO54997.1"/>
    <property type="molecule type" value="Genomic_DNA"/>
</dbReference>
<dbReference type="Proteomes" id="UP000002287">
    <property type="component" value="Chromosome 1"/>
</dbReference>
<evidence type="ECO:0000313" key="2">
    <source>
        <dbReference type="EMBL" id="ABO54997.1"/>
    </source>
</evidence>
<dbReference type="KEGG" id="bvi:Bcep1808_1994"/>